<name>A0A0C3B1B6_SERVB</name>
<protein>
    <submittedName>
        <fullName evidence="1">Uncharacterized protein</fullName>
    </submittedName>
</protein>
<gene>
    <name evidence="1" type="ORF">M408DRAFT_26323</name>
</gene>
<proteinExistence type="predicted"/>
<accession>A0A0C3B1B6</accession>
<evidence type="ECO:0000313" key="1">
    <source>
        <dbReference type="EMBL" id="KIM25336.1"/>
    </source>
</evidence>
<reference evidence="1 2" key="1">
    <citation type="submission" date="2014-04" db="EMBL/GenBank/DDBJ databases">
        <authorList>
            <consortium name="DOE Joint Genome Institute"/>
            <person name="Kuo A."/>
            <person name="Zuccaro A."/>
            <person name="Kohler A."/>
            <person name="Nagy L.G."/>
            <person name="Floudas D."/>
            <person name="Copeland A."/>
            <person name="Barry K.W."/>
            <person name="Cichocki N."/>
            <person name="Veneault-Fourrey C."/>
            <person name="LaButti K."/>
            <person name="Lindquist E.A."/>
            <person name="Lipzen A."/>
            <person name="Lundell T."/>
            <person name="Morin E."/>
            <person name="Murat C."/>
            <person name="Sun H."/>
            <person name="Tunlid A."/>
            <person name="Henrissat B."/>
            <person name="Grigoriev I.V."/>
            <person name="Hibbett D.S."/>
            <person name="Martin F."/>
            <person name="Nordberg H.P."/>
            <person name="Cantor M.N."/>
            <person name="Hua S.X."/>
        </authorList>
    </citation>
    <scope>NUCLEOTIDE SEQUENCE [LARGE SCALE GENOMIC DNA]</scope>
    <source>
        <strain evidence="1 2">MAFF 305830</strain>
    </source>
</reference>
<reference evidence="2" key="2">
    <citation type="submission" date="2015-01" db="EMBL/GenBank/DDBJ databases">
        <title>Evolutionary Origins and Diversification of the Mycorrhizal Mutualists.</title>
        <authorList>
            <consortium name="DOE Joint Genome Institute"/>
            <consortium name="Mycorrhizal Genomics Consortium"/>
            <person name="Kohler A."/>
            <person name="Kuo A."/>
            <person name="Nagy L.G."/>
            <person name="Floudas D."/>
            <person name="Copeland A."/>
            <person name="Barry K.W."/>
            <person name="Cichocki N."/>
            <person name="Veneault-Fourrey C."/>
            <person name="LaButti K."/>
            <person name="Lindquist E.A."/>
            <person name="Lipzen A."/>
            <person name="Lundell T."/>
            <person name="Morin E."/>
            <person name="Murat C."/>
            <person name="Riley R."/>
            <person name="Ohm R."/>
            <person name="Sun H."/>
            <person name="Tunlid A."/>
            <person name="Henrissat B."/>
            <person name="Grigoriev I.V."/>
            <person name="Hibbett D.S."/>
            <person name="Martin F."/>
        </authorList>
    </citation>
    <scope>NUCLEOTIDE SEQUENCE [LARGE SCALE GENOMIC DNA]</scope>
    <source>
        <strain evidence="2">MAFF 305830</strain>
    </source>
</reference>
<dbReference type="EMBL" id="KN824315">
    <property type="protein sequence ID" value="KIM25336.1"/>
    <property type="molecule type" value="Genomic_DNA"/>
</dbReference>
<organism evidence="1 2">
    <name type="scientific">Serendipita vermifera MAFF 305830</name>
    <dbReference type="NCBI Taxonomy" id="933852"/>
    <lineage>
        <taxon>Eukaryota</taxon>
        <taxon>Fungi</taxon>
        <taxon>Dikarya</taxon>
        <taxon>Basidiomycota</taxon>
        <taxon>Agaricomycotina</taxon>
        <taxon>Agaricomycetes</taxon>
        <taxon>Sebacinales</taxon>
        <taxon>Serendipitaceae</taxon>
        <taxon>Serendipita</taxon>
    </lineage>
</organism>
<evidence type="ECO:0000313" key="2">
    <source>
        <dbReference type="Proteomes" id="UP000054097"/>
    </source>
</evidence>
<dbReference type="AlphaFoldDB" id="A0A0C3B1B6"/>
<dbReference type="HOGENOM" id="CLU_3015667_0_0_1"/>
<keyword evidence="2" id="KW-1185">Reference proteome</keyword>
<sequence length="56" mass="6376">MSHNDIVRHAIRQRLAASNEHTGRHVNLLFGERWARESPIGQYEMPTIITSYGSGN</sequence>
<dbReference type="Proteomes" id="UP000054097">
    <property type="component" value="Unassembled WGS sequence"/>
</dbReference>